<gene>
    <name evidence="1" type="ORF">SAMN05444370_101442</name>
</gene>
<organism evidence="1 2">
    <name type="scientific">Rubrimonas cliftonensis</name>
    <dbReference type="NCBI Taxonomy" id="89524"/>
    <lineage>
        <taxon>Bacteria</taxon>
        <taxon>Pseudomonadati</taxon>
        <taxon>Pseudomonadota</taxon>
        <taxon>Alphaproteobacteria</taxon>
        <taxon>Rhodobacterales</taxon>
        <taxon>Paracoccaceae</taxon>
        <taxon>Rubrimonas</taxon>
    </lineage>
</organism>
<dbReference type="STRING" id="89524.SAMN05444370_101442"/>
<dbReference type="Proteomes" id="UP000198703">
    <property type="component" value="Unassembled WGS sequence"/>
</dbReference>
<name>A0A1H3W287_9RHOB</name>
<dbReference type="AlphaFoldDB" id="A0A1H3W287"/>
<dbReference type="RefSeq" id="WP_245730880.1">
    <property type="nucleotide sequence ID" value="NZ_FNQM01000001.1"/>
</dbReference>
<evidence type="ECO:0000313" key="1">
    <source>
        <dbReference type="EMBL" id="SDZ80524.1"/>
    </source>
</evidence>
<sequence length="155" mass="16215">MSFVVKAVAALAGLALIGALYVRMAPSDPAAWHVDPMSGVDTGAPNQFRVAPPGASLDADIASPVWPVAPAELAARFDAAAMAAPRTTRLAGGPDELFTTYVQRSALIGFPDYVSVRAVEAEGGAALAIWSRSRFGYGDMGVNRARVERWIAALD</sequence>
<dbReference type="EMBL" id="FNQM01000001">
    <property type="protein sequence ID" value="SDZ80524.1"/>
    <property type="molecule type" value="Genomic_DNA"/>
</dbReference>
<keyword evidence="2" id="KW-1185">Reference proteome</keyword>
<accession>A0A1H3W287</accession>
<dbReference type="InterPro" id="IPR010865">
    <property type="entry name" value="DUF1499"/>
</dbReference>
<dbReference type="Pfam" id="PF07386">
    <property type="entry name" value="DUF1499"/>
    <property type="match status" value="1"/>
</dbReference>
<protein>
    <submittedName>
        <fullName evidence="1">Uncharacterized conserved protein, DUF1499 family</fullName>
    </submittedName>
</protein>
<reference evidence="1 2" key="1">
    <citation type="submission" date="2016-10" db="EMBL/GenBank/DDBJ databases">
        <authorList>
            <person name="de Groot N.N."/>
        </authorList>
    </citation>
    <scope>NUCLEOTIDE SEQUENCE [LARGE SCALE GENOMIC DNA]</scope>
    <source>
        <strain evidence="1 2">DSM 15345</strain>
    </source>
</reference>
<proteinExistence type="predicted"/>
<evidence type="ECO:0000313" key="2">
    <source>
        <dbReference type="Proteomes" id="UP000198703"/>
    </source>
</evidence>